<gene>
    <name evidence="2" type="ORF">QBC32DRAFT_182519</name>
</gene>
<feature type="non-terminal residue" evidence="2">
    <location>
        <position position="64"/>
    </location>
</feature>
<keyword evidence="3" id="KW-1185">Reference proteome</keyword>
<feature type="non-terminal residue" evidence="2">
    <location>
        <position position="1"/>
    </location>
</feature>
<feature type="compositionally biased region" description="Polar residues" evidence="1">
    <location>
        <begin position="27"/>
        <end position="38"/>
    </location>
</feature>
<organism evidence="2 3">
    <name type="scientific">Pseudoneurospora amorphoporcata</name>
    <dbReference type="NCBI Taxonomy" id="241081"/>
    <lineage>
        <taxon>Eukaryota</taxon>
        <taxon>Fungi</taxon>
        <taxon>Dikarya</taxon>
        <taxon>Ascomycota</taxon>
        <taxon>Pezizomycotina</taxon>
        <taxon>Sordariomycetes</taxon>
        <taxon>Sordariomycetidae</taxon>
        <taxon>Sordariales</taxon>
        <taxon>Sordariaceae</taxon>
        <taxon>Pseudoneurospora</taxon>
    </lineage>
</organism>
<evidence type="ECO:0000256" key="1">
    <source>
        <dbReference type="SAM" id="MobiDB-lite"/>
    </source>
</evidence>
<name>A0AAN6P2H1_9PEZI</name>
<evidence type="ECO:0000313" key="3">
    <source>
        <dbReference type="Proteomes" id="UP001303222"/>
    </source>
</evidence>
<reference evidence="2" key="1">
    <citation type="journal article" date="2023" name="Mol. Phylogenet. Evol.">
        <title>Genome-scale phylogeny and comparative genomics of the fungal order Sordariales.</title>
        <authorList>
            <person name="Hensen N."/>
            <person name="Bonometti L."/>
            <person name="Westerberg I."/>
            <person name="Brannstrom I.O."/>
            <person name="Guillou S."/>
            <person name="Cros-Aarteil S."/>
            <person name="Calhoun S."/>
            <person name="Haridas S."/>
            <person name="Kuo A."/>
            <person name="Mondo S."/>
            <person name="Pangilinan J."/>
            <person name="Riley R."/>
            <person name="LaButti K."/>
            <person name="Andreopoulos B."/>
            <person name="Lipzen A."/>
            <person name="Chen C."/>
            <person name="Yan M."/>
            <person name="Daum C."/>
            <person name="Ng V."/>
            <person name="Clum A."/>
            <person name="Steindorff A."/>
            <person name="Ohm R.A."/>
            <person name="Martin F."/>
            <person name="Silar P."/>
            <person name="Natvig D.O."/>
            <person name="Lalanne C."/>
            <person name="Gautier V."/>
            <person name="Ament-Velasquez S.L."/>
            <person name="Kruys A."/>
            <person name="Hutchinson M.I."/>
            <person name="Powell A.J."/>
            <person name="Barry K."/>
            <person name="Miller A.N."/>
            <person name="Grigoriev I.V."/>
            <person name="Debuchy R."/>
            <person name="Gladieux P."/>
            <person name="Hiltunen Thoren M."/>
            <person name="Johannesson H."/>
        </authorList>
    </citation>
    <scope>NUCLEOTIDE SEQUENCE</scope>
    <source>
        <strain evidence="2">CBS 626.80</strain>
    </source>
</reference>
<proteinExistence type="predicted"/>
<protein>
    <submittedName>
        <fullName evidence="2">Uncharacterized protein</fullName>
    </submittedName>
</protein>
<sequence>PGFHDQDPKSPPNGFAYKIHRARKRNSPTGGTLAVTQHNDNKNRDPQVSFSGTVTPLKLLRHCE</sequence>
<accession>A0AAN6P2H1</accession>
<dbReference type="AlphaFoldDB" id="A0AAN6P2H1"/>
<dbReference type="Proteomes" id="UP001303222">
    <property type="component" value="Unassembled WGS sequence"/>
</dbReference>
<evidence type="ECO:0000313" key="2">
    <source>
        <dbReference type="EMBL" id="KAK3955528.1"/>
    </source>
</evidence>
<feature type="region of interest" description="Disordered" evidence="1">
    <location>
        <begin position="22"/>
        <end position="55"/>
    </location>
</feature>
<dbReference type="EMBL" id="MU859075">
    <property type="protein sequence ID" value="KAK3955528.1"/>
    <property type="molecule type" value="Genomic_DNA"/>
</dbReference>
<comment type="caution">
    <text evidence="2">The sequence shown here is derived from an EMBL/GenBank/DDBJ whole genome shotgun (WGS) entry which is preliminary data.</text>
</comment>
<reference evidence="2" key="2">
    <citation type="submission" date="2023-06" db="EMBL/GenBank/DDBJ databases">
        <authorList>
            <consortium name="Lawrence Berkeley National Laboratory"/>
            <person name="Mondo S.J."/>
            <person name="Hensen N."/>
            <person name="Bonometti L."/>
            <person name="Westerberg I."/>
            <person name="Brannstrom I.O."/>
            <person name="Guillou S."/>
            <person name="Cros-Aarteil S."/>
            <person name="Calhoun S."/>
            <person name="Haridas S."/>
            <person name="Kuo A."/>
            <person name="Pangilinan J."/>
            <person name="Riley R."/>
            <person name="Labutti K."/>
            <person name="Andreopoulos B."/>
            <person name="Lipzen A."/>
            <person name="Chen C."/>
            <person name="Yanf M."/>
            <person name="Daum C."/>
            <person name="Ng V."/>
            <person name="Clum A."/>
            <person name="Steindorff A."/>
            <person name="Ohm R."/>
            <person name="Martin F."/>
            <person name="Silar P."/>
            <person name="Natvig D."/>
            <person name="Lalanne C."/>
            <person name="Gautier V."/>
            <person name="Ament-Velasquez S.L."/>
            <person name="Kruys A."/>
            <person name="Hutchinson M.I."/>
            <person name="Powell A.J."/>
            <person name="Barry K."/>
            <person name="Miller A.N."/>
            <person name="Grigoriev I.V."/>
            <person name="Debuchy R."/>
            <person name="Gladieux P."/>
            <person name="Thoren M.H."/>
            <person name="Johannesson H."/>
        </authorList>
    </citation>
    <scope>NUCLEOTIDE SEQUENCE</scope>
    <source>
        <strain evidence="2">CBS 626.80</strain>
    </source>
</reference>